<comment type="caution">
    <text evidence="1">The sequence shown here is derived from an EMBL/GenBank/DDBJ whole genome shotgun (WGS) entry which is preliminary data.</text>
</comment>
<dbReference type="InterPro" id="IPR024464">
    <property type="entry name" value="DUF2391"/>
</dbReference>
<name>A0ABW6BX96_9BACT</name>
<organism evidence="1 2">
    <name type="scientific">Pontibacter toksunensis</name>
    <dbReference type="NCBI Taxonomy" id="1332631"/>
    <lineage>
        <taxon>Bacteria</taxon>
        <taxon>Pseudomonadati</taxon>
        <taxon>Bacteroidota</taxon>
        <taxon>Cytophagia</taxon>
        <taxon>Cytophagales</taxon>
        <taxon>Hymenobacteraceae</taxon>
        <taxon>Pontibacter</taxon>
    </lineage>
</organism>
<sequence length="37" mass="4235">MLYGRTSKGFPEGVCAGLGFSFPLLYTMEIWWHRSPV</sequence>
<protein>
    <submittedName>
        <fullName evidence="1">DUF2391 family protein</fullName>
    </submittedName>
</protein>
<dbReference type="Pfam" id="PF09622">
    <property type="entry name" value="DUF2391"/>
    <property type="match status" value="1"/>
</dbReference>
<reference evidence="2" key="1">
    <citation type="journal article" date="2019" name="Int. J. Syst. Evol. Microbiol.">
        <title>The Global Catalogue of Microorganisms (GCM) 10K type strain sequencing project: providing services to taxonomists for standard genome sequencing and annotation.</title>
        <authorList>
            <consortium name="The Broad Institute Genomics Platform"/>
            <consortium name="The Broad Institute Genome Sequencing Center for Infectious Disease"/>
            <person name="Wu L."/>
            <person name="Ma J."/>
        </authorList>
    </citation>
    <scope>NUCLEOTIDE SEQUENCE [LARGE SCALE GENOMIC DNA]</scope>
    <source>
        <strain evidence="2">KCTC 23984</strain>
    </source>
</reference>
<evidence type="ECO:0000313" key="1">
    <source>
        <dbReference type="EMBL" id="MFD3001637.1"/>
    </source>
</evidence>
<accession>A0ABW6BX96</accession>
<gene>
    <name evidence="1" type="ORF">ACFS7Z_14795</name>
</gene>
<dbReference type="Proteomes" id="UP001597641">
    <property type="component" value="Unassembled WGS sequence"/>
</dbReference>
<dbReference type="RefSeq" id="WP_377485944.1">
    <property type="nucleotide sequence ID" value="NZ_JBHUOX010000010.1"/>
</dbReference>
<dbReference type="EMBL" id="JBHUOX010000010">
    <property type="protein sequence ID" value="MFD3001637.1"/>
    <property type="molecule type" value="Genomic_DNA"/>
</dbReference>
<proteinExistence type="predicted"/>
<keyword evidence="2" id="KW-1185">Reference proteome</keyword>
<evidence type="ECO:0000313" key="2">
    <source>
        <dbReference type="Proteomes" id="UP001597641"/>
    </source>
</evidence>